<evidence type="ECO:0000313" key="3">
    <source>
        <dbReference type="Proteomes" id="UP001221757"/>
    </source>
</evidence>
<proteinExistence type="predicted"/>
<organism evidence="2 3">
    <name type="scientific">Mycena rosella</name>
    <name type="common">Pink bonnet</name>
    <name type="synonym">Agaricus rosellus</name>
    <dbReference type="NCBI Taxonomy" id="1033263"/>
    <lineage>
        <taxon>Eukaryota</taxon>
        <taxon>Fungi</taxon>
        <taxon>Dikarya</taxon>
        <taxon>Basidiomycota</taxon>
        <taxon>Agaricomycotina</taxon>
        <taxon>Agaricomycetes</taxon>
        <taxon>Agaricomycetidae</taxon>
        <taxon>Agaricales</taxon>
        <taxon>Marasmiineae</taxon>
        <taxon>Mycenaceae</taxon>
        <taxon>Mycena</taxon>
    </lineage>
</organism>
<dbReference type="InterPro" id="IPR058913">
    <property type="entry name" value="Integrase_dom_put"/>
</dbReference>
<dbReference type="Proteomes" id="UP001221757">
    <property type="component" value="Unassembled WGS sequence"/>
</dbReference>
<name>A0AAD7DIM5_MYCRO</name>
<gene>
    <name evidence="2" type="ORF">B0H17DRAFT_936005</name>
</gene>
<dbReference type="EMBL" id="JARKIE010000064">
    <property type="protein sequence ID" value="KAJ7690478.1"/>
    <property type="molecule type" value="Genomic_DNA"/>
</dbReference>
<comment type="caution">
    <text evidence="2">The sequence shown here is derived from an EMBL/GenBank/DDBJ whole genome shotgun (WGS) entry which is preliminary data.</text>
</comment>
<sequence length="108" mass="12647">IVLKSFHNTVIEGFWRCLKTMMGLNLKGIILHGKKQRIFDSNVGFHVLLFYWIFVPLIQHELDEFCAWWNSHRVRLQPDKNMSSGHVPAYVFEHASHVGGIECRIRIS</sequence>
<dbReference type="Pfam" id="PF24764">
    <property type="entry name" value="rva_4"/>
    <property type="match status" value="1"/>
</dbReference>
<reference evidence="2" key="1">
    <citation type="submission" date="2023-03" db="EMBL/GenBank/DDBJ databases">
        <title>Massive genome expansion in bonnet fungi (Mycena s.s.) driven by repeated elements and novel gene families across ecological guilds.</title>
        <authorList>
            <consortium name="Lawrence Berkeley National Laboratory"/>
            <person name="Harder C.B."/>
            <person name="Miyauchi S."/>
            <person name="Viragh M."/>
            <person name="Kuo A."/>
            <person name="Thoen E."/>
            <person name="Andreopoulos B."/>
            <person name="Lu D."/>
            <person name="Skrede I."/>
            <person name="Drula E."/>
            <person name="Henrissat B."/>
            <person name="Morin E."/>
            <person name="Kohler A."/>
            <person name="Barry K."/>
            <person name="LaButti K."/>
            <person name="Morin E."/>
            <person name="Salamov A."/>
            <person name="Lipzen A."/>
            <person name="Mereny Z."/>
            <person name="Hegedus B."/>
            <person name="Baldrian P."/>
            <person name="Stursova M."/>
            <person name="Weitz H."/>
            <person name="Taylor A."/>
            <person name="Grigoriev I.V."/>
            <person name="Nagy L.G."/>
            <person name="Martin F."/>
            <person name="Kauserud H."/>
        </authorList>
    </citation>
    <scope>NUCLEOTIDE SEQUENCE</scope>
    <source>
        <strain evidence="2">CBHHK067</strain>
    </source>
</reference>
<dbReference type="AlphaFoldDB" id="A0AAD7DIM5"/>
<feature type="domain" description="Integrase core" evidence="1">
    <location>
        <begin position="4"/>
        <end position="80"/>
    </location>
</feature>
<evidence type="ECO:0000259" key="1">
    <source>
        <dbReference type="Pfam" id="PF24764"/>
    </source>
</evidence>
<keyword evidence="3" id="KW-1185">Reference proteome</keyword>
<feature type="non-terminal residue" evidence="2">
    <location>
        <position position="108"/>
    </location>
</feature>
<protein>
    <recommendedName>
        <fullName evidence="1">Integrase core domain-containing protein</fullName>
    </recommendedName>
</protein>
<accession>A0AAD7DIM5</accession>
<evidence type="ECO:0000313" key="2">
    <source>
        <dbReference type="EMBL" id="KAJ7690478.1"/>
    </source>
</evidence>